<name>A0A8D8HT49_CULPI</name>
<feature type="compositionally biased region" description="Basic and acidic residues" evidence="1">
    <location>
        <begin position="113"/>
        <end position="128"/>
    </location>
</feature>
<reference evidence="2" key="1">
    <citation type="submission" date="2021-05" db="EMBL/GenBank/DDBJ databases">
        <authorList>
            <person name="Alioto T."/>
            <person name="Alioto T."/>
            <person name="Gomez Garrido J."/>
        </authorList>
    </citation>
    <scope>NUCLEOTIDE SEQUENCE</scope>
</reference>
<evidence type="ECO:0000256" key="1">
    <source>
        <dbReference type="SAM" id="MobiDB-lite"/>
    </source>
</evidence>
<organism evidence="2">
    <name type="scientific">Culex pipiens</name>
    <name type="common">House mosquito</name>
    <dbReference type="NCBI Taxonomy" id="7175"/>
    <lineage>
        <taxon>Eukaryota</taxon>
        <taxon>Metazoa</taxon>
        <taxon>Ecdysozoa</taxon>
        <taxon>Arthropoda</taxon>
        <taxon>Hexapoda</taxon>
        <taxon>Insecta</taxon>
        <taxon>Pterygota</taxon>
        <taxon>Neoptera</taxon>
        <taxon>Endopterygota</taxon>
        <taxon>Diptera</taxon>
        <taxon>Nematocera</taxon>
        <taxon>Culicoidea</taxon>
        <taxon>Culicidae</taxon>
        <taxon>Culicinae</taxon>
        <taxon>Culicini</taxon>
        <taxon>Culex</taxon>
        <taxon>Culex</taxon>
    </lineage>
</organism>
<dbReference type="EMBL" id="HBUE01331029">
    <property type="protein sequence ID" value="CAG6593233.1"/>
    <property type="molecule type" value="Transcribed_RNA"/>
</dbReference>
<evidence type="ECO:0000313" key="2">
    <source>
        <dbReference type="EMBL" id="CAG6541160.1"/>
    </source>
</evidence>
<proteinExistence type="predicted"/>
<protein>
    <submittedName>
        <fullName evidence="2">(northern house mosquito) hypothetical protein</fullName>
    </submittedName>
</protein>
<sequence length="138" mass="15790">MFVKILPSFIYLCHNHKRESTSDRTLQQNSQHYETAKLVSPGQEHQQLTRRCSCTQTVLEMASNPDGDPQFCEVFIKSEPMETEQQQSTTTSAPEEPKSFSFEAITKEELIIEDKDDEGCNLRPKKESWAALSPGRNH</sequence>
<dbReference type="EMBL" id="HBUE01224329">
    <property type="protein sequence ID" value="CAG6541160.1"/>
    <property type="molecule type" value="Transcribed_RNA"/>
</dbReference>
<accession>A0A8D8HT49</accession>
<dbReference type="AlphaFoldDB" id="A0A8D8HT49"/>
<feature type="compositionally biased region" description="Low complexity" evidence="1">
    <location>
        <begin position="83"/>
        <end position="94"/>
    </location>
</feature>
<feature type="region of interest" description="Disordered" evidence="1">
    <location>
        <begin position="113"/>
        <end position="138"/>
    </location>
</feature>
<feature type="region of interest" description="Disordered" evidence="1">
    <location>
        <begin position="79"/>
        <end position="101"/>
    </location>
</feature>